<comment type="caution">
    <text evidence="3">The sequence shown here is derived from an EMBL/GenBank/DDBJ whole genome shotgun (WGS) entry which is preliminary data.</text>
</comment>
<dbReference type="Pfam" id="PF07727">
    <property type="entry name" value="RVT_2"/>
    <property type="match status" value="1"/>
</dbReference>
<keyword evidence="3" id="KW-0808">Transferase</keyword>
<dbReference type="EMBL" id="JASPKY010000531">
    <property type="protein sequence ID" value="KAK9693778.1"/>
    <property type="molecule type" value="Genomic_DNA"/>
</dbReference>
<evidence type="ECO:0000313" key="4">
    <source>
        <dbReference type="Proteomes" id="UP001458880"/>
    </source>
</evidence>
<evidence type="ECO:0000313" key="3">
    <source>
        <dbReference type="EMBL" id="KAK9693778.1"/>
    </source>
</evidence>
<evidence type="ECO:0000256" key="1">
    <source>
        <dbReference type="SAM" id="MobiDB-lite"/>
    </source>
</evidence>
<feature type="region of interest" description="Disordered" evidence="1">
    <location>
        <begin position="1"/>
        <end position="65"/>
    </location>
</feature>
<reference evidence="3 4" key="1">
    <citation type="journal article" date="2024" name="BMC Genomics">
        <title>De novo assembly and annotation of Popillia japonica's genome with initial clues to its potential as an invasive pest.</title>
        <authorList>
            <person name="Cucini C."/>
            <person name="Boschi S."/>
            <person name="Funari R."/>
            <person name="Cardaioli E."/>
            <person name="Iannotti N."/>
            <person name="Marturano G."/>
            <person name="Paoli F."/>
            <person name="Bruttini M."/>
            <person name="Carapelli A."/>
            <person name="Frati F."/>
            <person name="Nardi F."/>
        </authorList>
    </citation>
    <scope>NUCLEOTIDE SEQUENCE [LARGE SCALE GENOMIC DNA]</scope>
    <source>
        <strain evidence="3">DMR45628</strain>
    </source>
</reference>
<dbReference type="Proteomes" id="UP001458880">
    <property type="component" value="Unassembled WGS sequence"/>
</dbReference>
<dbReference type="AlphaFoldDB" id="A0AAW1IVI7"/>
<keyword evidence="3" id="KW-0548">Nucleotidyltransferase</keyword>
<protein>
    <submittedName>
        <fullName evidence="3">Reverse transcriptase (RNA-dependent DNA polymerase)</fullName>
    </submittedName>
</protein>
<name>A0AAW1IVI7_POPJA</name>
<evidence type="ECO:0000259" key="2">
    <source>
        <dbReference type="Pfam" id="PF07727"/>
    </source>
</evidence>
<gene>
    <name evidence="3" type="ORF">QE152_g33981</name>
</gene>
<dbReference type="InterPro" id="IPR013103">
    <property type="entry name" value="RVT_2"/>
</dbReference>
<feature type="compositionally biased region" description="Low complexity" evidence="1">
    <location>
        <begin position="30"/>
        <end position="39"/>
    </location>
</feature>
<keyword evidence="4" id="KW-1185">Reference proteome</keyword>
<dbReference type="GO" id="GO:0003964">
    <property type="term" value="F:RNA-directed DNA polymerase activity"/>
    <property type="evidence" value="ECO:0007669"/>
    <property type="project" value="UniProtKB-KW"/>
</dbReference>
<organism evidence="3 4">
    <name type="scientific">Popillia japonica</name>
    <name type="common">Japanese beetle</name>
    <dbReference type="NCBI Taxonomy" id="7064"/>
    <lineage>
        <taxon>Eukaryota</taxon>
        <taxon>Metazoa</taxon>
        <taxon>Ecdysozoa</taxon>
        <taxon>Arthropoda</taxon>
        <taxon>Hexapoda</taxon>
        <taxon>Insecta</taxon>
        <taxon>Pterygota</taxon>
        <taxon>Neoptera</taxon>
        <taxon>Endopterygota</taxon>
        <taxon>Coleoptera</taxon>
        <taxon>Polyphaga</taxon>
        <taxon>Scarabaeiformia</taxon>
        <taxon>Scarabaeidae</taxon>
        <taxon>Rutelinae</taxon>
        <taxon>Popillia</taxon>
    </lineage>
</organism>
<accession>A0AAW1IVI7</accession>
<sequence>MLATRDYNSSSENEEKGEYADEKNEERTRSLSVGSNSSSENEEKGEYADEKNEESGYDPSQKQEEINTRVRKVPAWHADYDFGALALNAQHLFEIPNSYEELGYSRSQNDYCLYTKIENDFKVYIVLYVDDLILCSDNLSEIHDLKKHLCKEFEMQDVGILRYFLGINIVKENDKCIRLNQRQCILNALGKFNMKECKDIATPLVT</sequence>
<feature type="compositionally biased region" description="Basic and acidic residues" evidence="1">
    <location>
        <begin position="13"/>
        <end position="29"/>
    </location>
</feature>
<dbReference type="SUPFAM" id="SSF56672">
    <property type="entry name" value="DNA/RNA polymerases"/>
    <property type="match status" value="1"/>
</dbReference>
<feature type="compositionally biased region" description="Polar residues" evidence="1">
    <location>
        <begin position="1"/>
        <end position="11"/>
    </location>
</feature>
<keyword evidence="3" id="KW-0695">RNA-directed DNA polymerase</keyword>
<dbReference type="InterPro" id="IPR043502">
    <property type="entry name" value="DNA/RNA_pol_sf"/>
</dbReference>
<proteinExistence type="predicted"/>
<feature type="compositionally biased region" description="Basic and acidic residues" evidence="1">
    <location>
        <begin position="41"/>
        <end position="54"/>
    </location>
</feature>
<feature type="domain" description="Reverse transcriptase Ty1/copia-type" evidence="2">
    <location>
        <begin position="97"/>
        <end position="205"/>
    </location>
</feature>